<dbReference type="Proteomes" id="UP000018211">
    <property type="component" value="Unassembled WGS sequence"/>
</dbReference>
<reference evidence="1 2" key="1">
    <citation type="journal article" date="2013" name="ISME J.">
        <title>Comparative genomics of pathogenic lineages of Vibrio nigripulchritudo identifies virulence-associated traits.</title>
        <authorList>
            <person name="Goudenege D."/>
            <person name="Labreuche Y."/>
            <person name="Krin E."/>
            <person name="Ansquer D."/>
            <person name="Mangenot S."/>
            <person name="Calteau A."/>
            <person name="Medigue C."/>
            <person name="Mazel D."/>
            <person name="Polz M.F."/>
            <person name="Le Roux F."/>
        </authorList>
    </citation>
    <scope>NUCLEOTIDE SEQUENCE [LARGE SCALE GENOMIC DNA]</scope>
    <source>
        <strain evidence="1 2">SOn1</strain>
    </source>
</reference>
<dbReference type="RefSeq" id="WP_022610138.1">
    <property type="nucleotide sequence ID" value="NZ_LK391965.1"/>
</dbReference>
<gene>
    <name evidence="1" type="ORF">VIBNISOn1_1050033</name>
</gene>
<name>A0AAV2VHU4_9VIBR</name>
<proteinExistence type="predicted"/>
<evidence type="ECO:0000313" key="1">
    <source>
        <dbReference type="EMBL" id="CCO44207.1"/>
    </source>
</evidence>
<comment type="caution">
    <text evidence="1">The sequence shown here is derived from an EMBL/GenBank/DDBJ whole genome shotgun (WGS) entry which is preliminary data.</text>
</comment>
<dbReference type="AlphaFoldDB" id="A0AAV2VHU4"/>
<sequence length="152" mass="17601">MVMNIEKLHFDTWVTCNAPDLAAGDIFRLNDIAYVAKDSARHDGKRWEIDAKPYYSNDIVINVGSERKYITTAQDYLGLDVPLTEFSDETFMLGSLGGGADTMYSPRLREKELNDFCRENIDVYERFYYAHQKDIERGKTVPISKFWHQTAE</sequence>
<evidence type="ECO:0000313" key="2">
    <source>
        <dbReference type="Proteomes" id="UP000018211"/>
    </source>
</evidence>
<accession>A0AAV2VHU4</accession>
<organism evidence="1 2">
    <name type="scientific">Vibrio nigripulchritudo SOn1</name>
    <dbReference type="NCBI Taxonomy" id="1238450"/>
    <lineage>
        <taxon>Bacteria</taxon>
        <taxon>Pseudomonadati</taxon>
        <taxon>Pseudomonadota</taxon>
        <taxon>Gammaproteobacteria</taxon>
        <taxon>Vibrionales</taxon>
        <taxon>Vibrionaceae</taxon>
        <taxon>Vibrio</taxon>
    </lineage>
</organism>
<dbReference type="EMBL" id="CAOF01000008">
    <property type="protein sequence ID" value="CCO44207.1"/>
    <property type="molecule type" value="Genomic_DNA"/>
</dbReference>
<protein>
    <submittedName>
        <fullName evidence="1">Uncharacterized protein</fullName>
    </submittedName>
</protein>